<gene>
    <name evidence="15" type="ORF">GBAR_LOCUS30465</name>
</gene>
<dbReference type="FunFam" id="3.30.160.60:FF:001506">
    <property type="entry name" value="Zinc finger protein"/>
    <property type="match status" value="1"/>
</dbReference>
<evidence type="ECO:0000256" key="6">
    <source>
        <dbReference type="ARBA" id="ARBA00022833"/>
    </source>
</evidence>
<dbReference type="InterPro" id="IPR001214">
    <property type="entry name" value="SET_dom"/>
</dbReference>
<keyword evidence="8" id="KW-0238">DNA-binding</keyword>
<feature type="domain" description="C2H2-type" evidence="13">
    <location>
        <begin position="566"/>
        <end position="593"/>
    </location>
</feature>
<evidence type="ECO:0000313" key="15">
    <source>
        <dbReference type="EMBL" id="CAI8055876.1"/>
    </source>
</evidence>
<dbReference type="Pfam" id="PF21549">
    <property type="entry name" value="PRDM2_PR"/>
    <property type="match status" value="1"/>
</dbReference>
<keyword evidence="9" id="KW-0804">Transcription</keyword>
<dbReference type="GO" id="GO:0003677">
    <property type="term" value="F:DNA binding"/>
    <property type="evidence" value="ECO:0007669"/>
    <property type="project" value="UniProtKB-KW"/>
</dbReference>
<evidence type="ECO:0000256" key="9">
    <source>
        <dbReference type="ARBA" id="ARBA00023163"/>
    </source>
</evidence>
<keyword evidence="3" id="KW-0479">Metal-binding</keyword>
<dbReference type="Pfam" id="PF16622">
    <property type="entry name" value="zf-C2H2_11"/>
    <property type="match status" value="1"/>
</dbReference>
<evidence type="ECO:0000256" key="12">
    <source>
        <dbReference type="SAM" id="MobiDB-lite"/>
    </source>
</evidence>
<comment type="subcellular location">
    <subcellularLocation>
        <location evidence="1">Nucleus</location>
    </subcellularLocation>
</comment>
<feature type="region of interest" description="Disordered" evidence="12">
    <location>
        <begin position="246"/>
        <end position="272"/>
    </location>
</feature>
<feature type="compositionally biased region" description="Low complexity" evidence="12">
    <location>
        <begin position="491"/>
        <end position="510"/>
    </location>
</feature>
<dbReference type="InterPro" id="IPR050331">
    <property type="entry name" value="Zinc_finger"/>
</dbReference>
<dbReference type="EMBL" id="CASHTH010004314">
    <property type="protein sequence ID" value="CAI8055876.1"/>
    <property type="molecule type" value="Genomic_DNA"/>
</dbReference>
<evidence type="ECO:0000256" key="7">
    <source>
        <dbReference type="ARBA" id="ARBA00023015"/>
    </source>
</evidence>
<dbReference type="InterPro" id="IPR013087">
    <property type="entry name" value="Znf_C2H2_type"/>
</dbReference>
<dbReference type="PROSITE" id="PS50280">
    <property type="entry name" value="SET"/>
    <property type="match status" value="1"/>
</dbReference>
<accession>A0AA35TY93</accession>
<dbReference type="Gene3D" id="2.170.270.10">
    <property type="entry name" value="SET domain"/>
    <property type="match status" value="1"/>
</dbReference>
<evidence type="ECO:0000259" key="14">
    <source>
        <dbReference type="PROSITE" id="PS50280"/>
    </source>
</evidence>
<keyword evidence="16" id="KW-1185">Reference proteome</keyword>
<dbReference type="PANTHER" id="PTHR16515:SF49">
    <property type="entry name" value="GASTRULA ZINC FINGER PROTEIN XLCGF49.1-LIKE-RELATED"/>
    <property type="match status" value="1"/>
</dbReference>
<feature type="compositionally biased region" description="Low complexity" evidence="12">
    <location>
        <begin position="292"/>
        <end position="306"/>
    </location>
</feature>
<dbReference type="FunFam" id="3.30.160.60:FF:000965">
    <property type="entry name" value="Neurotrophin receptor-interacting factor homolog"/>
    <property type="match status" value="1"/>
</dbReference>
<evidence type="ECO:0000256" key="10">
    <source>
        <dbReference type="ARBA" id="ARBA00023242"/>
    </source>
</evidence>
<dbReference type="Proteomes" id="UP001174909">
    <property type="component" value="Unassembled WGS sequence"/>
</dbReference>
<keyword evidence="4" id="KW-0677">Repeat</keyword>
<keyword evidence="5 11" id="KW-0863">Zinc-finger</keyword>
<evidence type="ECO:0000256" key="3">
    <source>
        <dbReference type="ARBA" id="ARBA00022723"/>
    </source>
</evidence>
<dbReference type="PANTHER" id="PTHR16515">
    <property type="entry name" value="PR DOMAIN ZINC FINGER PROTEIN"/>
    <property type="match status" value="1"/>
</dbReference>
<dbReference type="Pfam" id="PF00096">
    <property type="entry name" value="zf-C2H2"/>
    <property type="match status" value="2"/>
</dbReference>
<dbReference type="AlphaFoldDB" id="A0AA35TY93"/>
<dbReference type="GO" id="GO:0008270">
    <property type="term" value="F:zinc ion binding"/>
    <property type="evidence" value="ECO:0007669"/>
    <property type="project" value="UniProtKB-KW"/>
</dbReference>
<keyword evidence="7" id="KW-0805">Transcription regulation</keyword>
<dbReference type="GO" id="GO:0010468">
    <property type="term" value="P:regulation of gene expression"/>
    <property type="evidence" value="ECO:0007669"/>
    <property type="project" value="TreeGrafter"/>
</dbReference>
<dbReference type="PROSITE" id="PS50157">
    <property type="entry name" value="ZINC_FINGER_C2H2_2"/>
    <property type="match status" value="3"/>
</dbReference>
<dbReference type="Gene3D" id="3.30.160.60">
    <property type="entry name" value="Classic Zinc Finger"/>
    <property type="match status" value="3"/>
</dbReference>
<dbReference type="PROSITE" id="PS00028">
    <property type="entry name" value="ZINC_FINGER_C2H2_1"/>
    <property type="match status" value="3"/>
</dbReference>
<feature type="compositionally biased region" description="Low complexity" evidence="12">
    <location>
        <begin position="247"/>
        <end position="265"/>
    </location>
</feature>
<sequence length="620" mass="66019">MLVLKRDIGASVYLTTLRPLDGGHFQMEAGVGLEDGVLAQPNGCRSAANEVVSDDGPRAKGPGNAGSGISFSKELISFSLYGKIPRKSKRPWNESLSSKIAEVQESFKNIPSMLYFSPSSVTFDGIGVYVAETLPKGTMLGPYFGKTVHKEATEETHEWLWEVYQDSSLAYFIDASDPKYGNWMNFIQCARNQQEQNLKALQYSGCLYFESVRDVTVGEELLVWYDEMQYEIYMGIPVGYRGKPIATGGPSSRSSSTTESYPGSRPSSENSEDIFISSCPAIGTAVHGPASGSGHSDTSSASTDDSGISVSFEHAAHNPTSGTGTVVGAVGGNLGSGNTPMDTSYSSFSSTAADNGGVFHGLPGNHSESSVYIPAQSHLRSSESLTSLSQPTPIQLPVFVATDTIHQKVSDLKVAAAVGTTRPRFGLGPVSLLPSTAVAGGRVECGKESSGASWTQIPSGGGYSILSPGVSGKQLSTQLGSREGGGGGGLVLWSTGTNSPTTSTPLTVNNASGGGGGRGEKQTLLYGMFVRTDDGTRWQCVECKRLFSSQGSLRAHARIHTGERPYQCQYCFRTFCQASTLRSHERLHTGEKPYKCEHCGRAFTQSAGLRSHLKTHRYDS</sequence>
<dbReference type="InterPro" id="IPR046341">
    <property type="entry name" value="SET_dom_sf"/>
</dbReference>
<dbReference type="SUPFAM" id="SSF82199">
    <property type="entry name" value="SET domain"/>
    <property type="match status" value="1"/>
</dbReference>
<evidence type="ECO:0000313" key="16">
    <source>
        <dbReference type="Proteomes" id="UP001174909"/>
    </source>
</evidence>
<dbReference type="InterPro" id="IPR036236">
    <property type="entry name" value="Znf_C2H2_sf"/>
</dbReference>
<evidence type="ECO:0000256" key="8">
    <source>
        <dbReference type="ARBA" id="ARBA00023125"/>
    </source>
</evidence>
<evidence type="ECO:0000256" key="11">
    <source>
        <dbReference type="PROSITE-ProRule" id="PRU00042"/>
    </source>
</evidence>
<feature type="region of interest" description="Disordered" evidence="12">
    <location>
        <begin position="487"/>
        <end position="519"/>
    </location>
</feature>
<comment type="similarity">
    <text evidence="2">Belongs to the krueppel C2H2-type zinc-finger protein family.</text>
</comment>
<evidence type="ECO:0000256" key="4">
    <source>
        <dbReference type="ARBA" id="ARBA00022737"/>
    </source>
</evidence>
<comment type="caution">
    <text evidence="15">The sequence shown here is derived from an EMBL/GenBank/DDBJ whole genome shotgun (WGS) entry which is preliminary data.</text>
</comment>
<dbReference type="SUPFAM" id="SSF57667">
    <property type="entry name" value="beta-beta-alpha zinc fingers"/>
    <property type="match status" value="2"/>
</dbReference>
<keyword evidence="10" id="KW-0539">Nucleus</keyword>
<evidence type="ECO:0000259" key="13">
    <source>
        <dbReference type="PROSITE" id="PS50157"/>
    </source>
</evidence>
<proteinExistence type="inferred from homology"/>
<dbReference type="FunFam" id="3.30.160.60:FF:000663">
    <property type="entry name" value="Zinc finger protein 45"/>
    <property type="match status" value="1"/>
</dbReference>
<protein>
    <submittedName>
        <fullName evidence="15">PR domain zinc finger protein 12</fullName>
    </submittedName>
</protein>
<evidence type="ECO:0000256" key="2">
    <source>
        <dbReference type="ARBA" id="ARBA00006991"/>
    </source>
</evidence>
<evidence type="ECO:0000256" key="1">
    <source>
        <dbReference type="ARBA" id="ARBA00004123"/>
    </source>
</evidence>
<feature type="domain" description="C2H2-type" evidence="13">
    <location>
        <begin position="594"/>
        <end position="620"/>
    </location>
</feature>
<dbReference type="GO" id="GO:0005634">
    <property type="term" value="C:nucleus"/>
    <property type="evidence" value="ECO:0007669"/>
    <property type="project" value="UniProtKB-SubCell"/>
</dbReference>
<feature type="region of interest" description="Disordered" evidence="12">
    <location>
        <begin position="286"/>
        <end position="306"/>
    </location>
</feature>
<dbReference type="InterPro" id="IPR041697">
    <property type="entry name" value="Znf-C2H2_11"/>
</dbReference>
<evidence type="ECO:0000256" key="5">
    <source>
        <dbReference type="ARBA" id="ARBA00022771"/>
    </source>
</evidence>
<name>A0AA35TY93_GEOBA</name>
<organism evidence="15 16">
    <name type="scientific">Geodia barretti</name>
    <name type="common">Barrett's horny sponge</name>
    <dbReference type="NCBI Taxonomy" id="519541"/>
    <lineage>
        <taxon>Eukaryota</taxon>
        <taxon>Metazoa</taxon>
        <taxon>Porifera</taxon>
        <taxon>Demospongiae</taxon>
        <taxon>Heteroscleromorpha</taxon>
        <taxon>Tetractinellida</taxon>
        <taxon>Astrophorina</taxon>
        <taxon>Geodiidae</taxon>
        <taxon>Geodia</taxon>
    </lineage>
</organism>
<keyword evidence="6" id="KW-0862">Zinc</keyword>
<reference evidence="15" key="1">
    <citation type="submission" date="2023-03" db="EMBL/GenBank/DDBJ databases">
        <authorList>
            <person name="Steffen K."/>
            <person name="Cardenas P."/>
        </authorList>
    </citation>
    <scope>NUCLEOTIDE SEQUENCE</scope>
</reference>
<feature type="domain" description="SET" evidence="14">
    <location>
        <begin position="112"/>
        <end position="226"/>
    </location>
</feature>
<dbReference type="SMART" id="SM00355">
    <property type="entry name" value="ZnF_C2H2"/>
    <property type="match status" value="3"/>
</dbReference>
<feature type="domain" description="C2H2-type" evidence="13">
    <location>
        <begin position="538"/>
        <end position="565"/>
    </location>
</feature>